<dbReference type="InterPro" id="IPR014729">
    <property type="entry name" value="Rossmann-like_a/b/a_fold"/>
</dbReference>
<dbReference type="SUPFAM" id="SSF52402">
    <property type="entry name" value="Adenine nucleotide alpha hydrolases-like"/>
    <property type="match status" value="1"/>
</dbReference>
<dbReference type="InterPro" id="IPR006015">
    <property type="entry name" value="Universal_stress_UspA"/>
</dbReference>
<accession>A0A4R0PMY3</accession>
<comment type="similarity">
    <text evidence="1">Belongs to the universal stress protein A family.</text>
</comment>
<dbReference type="AlphaFoldDB" id="A0A4R0PMY3"/>
<dbReference type="PANTHER" id="PTHR46268">
    <property type="entry name" value="STRESS RESPONSE PROTEIN NHAX"/>
    <property type="match status" value="1"/>
</dbReference>
<reference evidence="3 4" key="1">
    <citation type="journal article" date="2015" name="Antonie Van Leeuwenhoek">
        <title>Oricola cellulosilytica gen. nov., sp. nov., a cellulose-degrading bacterium of the family Phyllobacteriaceae isolated from surface seashore water, and emended descriptions of Mesorhizobium loti and Phyllobacterium myrsinacearum.</title>
        <authorList>
            <person name="Hameed A."/>
            <person name="Shahina M."/>
            <person name="Lai W.A."/>
            <person name="Lin S.Y."/>
            <person name="Young L.S."/>
            <person name="Liu Y.C."/>
            <person name="Hsu Y.H."/>
            <person name="Young C.C."/>
        </authorList>
    </citation>
    <scope>NUCLEOTIDE SEQUENCE [LARGE SCALE GENOMIC DNA]</scope>
    <source>
        <strain evidence="3 4">KCTC 52183</strain>
    </source>
</reference>
<dbReference type="OrthoDB" id="5564966at2"/>
<keyword evidence="4" id="KW-1185">Reference proteome</keyword>
<evidence type="ECO:0000313" key="4">
    <source>
        <dbReference type="Proteomes" id="UP000291301"/>
    </source>
</evidence>
<dbReference type="RefSeq" id="WP_131565657.1">
    <property type="nucleotide sequence ID" value="NZ_JAINFK010000001.1"/>
</dbReference>
<dbReference type="PANTHER" id="PTHR46268:SF25">
    <property type="entry name" value="USPA DOMAIN PROTEIN"/>
    <property type="match status" value="1"/>
</dbReference>
<dbReference type="Pfam" id="PF00582">
    <property type="entry name" value="Usp"/>
    <property type="match status" value="1"/>
</dbReference>
<gene>
    <name evidence="3" type="ORF">E0D97_04235</name>
</gene>
<dbReference type="PRINTS" id="PR01438">
    <property type="entry name" value="UNVRSLSTRESS"/>
</dbReference>
<comment type="caution">
    <text evidence="3">The sequence shown here is derived from an EMBL/GenBank/DDBJ whole genome shotgun (WGS) entry which is preliminary data.</text>
</comment>
<feature type="domain" description="UspA" evidence="2">
    <location>
        <begin position="1"/>
        <end position="144"/>
    </location>
</feature>
<evidence type="ECO:0000313" key="3">
    <source>
        <dbReference type="EMBL" id="TCD16629.1"/>
    </source>
</evidence>
<evidence type="ECO:0000256" key="1">
    <source>
        <dbReference type="ARBA" id="ARBA00008791"/>
    </source>
</evidence>
<proteinExistence type="inferred from homology"/>
<organism evidence="3 4">
    <name type="scientific">Oricola cellulosilytica</name>
    <dbReference type="NCBI Taxonomy" id="1429082"/>
    <lineage>
        <taxon>Bacteria</taxon>
        <taxon>Pseudomonadati</taxon>
        <taxon>Pseudomonadota</taxon>
        <taxon>Alphaproteobacteria</taxon>
        <taxon>Hyphomicrobiales</taxon>
        <taxon>Ahrensiaceae</taxon>
        <taxon>Oricola</taxon>
    </lineage>
</organism>
<dbReference type="InterPro" id="IPR006016">
    <property type="entry name" value="UspA"/>
</dbReference>
<dbReference type="Proteomes" id="UP000291301">
    <property type="component" value="Unassembled WGS sequence"/>
</dbReference>
<sequence length="144" mass="15038">MFKSILLAYDGSDHAREALAVACDLTKKYDAKLRIVHTPQAVADTLIVGYTAVPVPPTKEELEKAGREVIGAAESGAREHGVASFTSDLVSGDPAHAIVDQAKAVDADLIVMGRRGLGSLRGLLVGSTTTKVCQLAPCAVLTVK</sequence>
<dbReference type="Gene3D" id="3.40.50.620">
    <property type="entry name" value="HUPs"/>
    <property type="match status" value="1"/>
</dbReference>
<evidence type="ECO:0000259" key="2">
    <source>
        <dbReference type="Pfam" id="PF00582"/>
    </source>
</evidence>
<dbReference type="EMBL" id="SJST01000001">
    <property type="protein sequence ID" value="TCD16629.1"/>
    <property type="molecule type" value="Genomic_DNA"/>
</dbReference>
<dbReference type="CDD" id="cd00293">
    <property type="entry name" value="USP-like"/>
    <property type="match status" value="1"/>
</dbReference>
<name>A0A4R0PMY3_9HYPH</name>
<protein>
    <submittedName>
        <fullName evidence="3">Universal stress protein</fullName>
    </submittedName>
</protein>